<feature type="non-terminal residue" evidence="9">
    <location>
        <position position="1"/>
    </location>
</feature>
<dbReference type="Pfam" id="PF14520">
    <property type="entry name" value="HHH_5"/>
    <property type="match status" value="1"/>
</dbReference>
<keyword evidence="3" id="KW-0228">DNA excision</keyword>
<protein>
    <submittedName>
        <fullName evidence="9">Excinuclease ABC subunit UvrC</fullName>
    </submittedName>
</protein>
<evidence type="ECO:0000256" key="3">
    <source>
        <dbReference type="ARBA" id="ARBA00022769"/>
    </source>
</evidence>
<dbReference type="InterPro" id="IPR047296">
    <property type="entry name" value="GIY-YIG_UvrC_Cho"/>
</dbReference>
<organism evidence="9 10">
    <name type="scientific">Eiseniibacteriota bacterium</name>
    <dbReference type="NCBI Taxonomy" id="2212470"/>
    <lineage>
        <taxon>Bacteria</taxon>
        <taxon>Candidatus Eiseniibacteriota</taxon>
    </lineage>
</organism>
<evidence type="ECO:0000313" key="10">
    <source>
        <dbReference type="Proteomes" id="UP000748308"/>
    </source>
</evidence>
<dbReference type="GO" id="GO:0003677">
    <property type="term" value="F:DNA binding"/>
    <property type="evidence" value="ECO:0007669"/>
    <property type="project" value="InterPro"/>
</dbReference>
<dbReference type="SUPFAM" id="SSF82771">
    <property type="entry name" value="GIY-YIG endonuclease"/>
    <property type="match status" value="1"/>
</dbReference>
<feature type="domain" description="UvrC family homology region profile" evidence="8">
    <location>
        <begin position="277"/>
        <end position="495"/>
    </location>
</feature>
<reference evidence="9" key="1">
    <citation type="submission" date="2019-03" db="EMBL/GenBank/DDBJ databases">
        <title>Lake Tanganyika Metagenome-Assembled Genomes (MAGs).</title>
        <authorList>
            <person name="Tran P."/>
        </authorList>
    </citation>
    <scope>NUCLEOTIDE SEQUENCE</scope>
    <source>
        <strain evidence="9">M_DeepCast_400m_m2_100</strain>
    </source>
</reference>
<evidence type="ECO:0000256" key="4">
    <source>
        <dbReference type="ARBA" id="ARBA00022881"/>
    </source>
</evidence>
<dbReference type="InterPro" id="IPR010994">
    <property type="entry name" value="RuvA_2-like"/>
</dbReference>
<keyword evidence="1" id="KW-0963">Cytoplasm</keyword>
<gene>
    <name evidence="9" type="primary">uvrC</name>
    <name evidence="9" type="ORF">FJY75_11015</name>
</gene>
<dbReference type="Gene3D" id="4.10.860.10">
    <property type="entry name" value="UVR domain"/>
    <property type="match status" value="1"/>
</dbReference>
<dbReference type="InterPro" id="IPR000305">
    <property type="entry name" value="GIY-YIG_endonuc"/>
</dbReference>
<dbReference type="PANTHER" id="PTHR30562">
    <property type="entry name" value="UVRC/OXIDOREDUCTASE"/>
    <property type="match status" value="1"/>
</dbReference>
<keyword evidence="5" id="KW-0234">DNA repair</keyword>
<dbReference type="AlphaFoldDB" id="A0A937XD44"/>
<feature type="domain" description="UVR" evidence="6">
    <location>
        <begin position="216"/>
        <end position="251"/>
    </location>
</feature>
<dbReference type="Gene3D" id="3.40.1440.10">
    <property type="entry name" value="GIY-YIG endonuclease"/>
    <property type="match status" value="1"/>
</dbReference>
<dbReference type="CDD" id="cd10434">
    <property type="entry name" value="GIY-YIG_UvrC_Cho"/>
    <property type="match status" value="1"/>
</dbReference>
<name>A0A937XD44_UNCEI</name>
<dbReference type="PROSITE" id="PS50151">
    <property type="entry name" value="UVR"/>
    <property type="match status" value="1"/>
</dbReference>
<dbReference type="Pfam" id="PF22920">
    <property type="entry name" value="UvrC_RNaseH"/>
    <property type="match status" value="1"/>
</dbReference>
<dbReference type="InterPro" id="IPR001943">
    <property type="entry name" value="UVR_dom"/>
</dbReference>
<dbReference type="InterPro" id="IPR050066">
    <property type="entry name" value="UvrABC_protein_C"/>
</dbReference>
<evidence type="ECO:0000256" key="5">
    <source>
        <dbReference type="ARBA" id="ARBA00023204"/>
    </source>
</evidence>
<dbReference type="Gene3D" id="1.10.150.20">
    <property type="entry name" value="5' to 3' exonuclease, C-terminal subdomain"/>
    <property type="match status" value="1"/>
</dbReference>
<dbReference type="SMART" id="SM00465">
    <property type="entry name" value="GIYc"/>
    <property type="match status" value="1"/>
</dbReference>
<comment type="caution">
    <text evidence="9">The sequence shown here is derived from an EMBL/GenBank/DDBJ whole genome shotgun (WGS) entry which is preliminary data.</text>
</comment>
<dbReference type="Proteomes" id="UP000748308">
    <property type="component" value="Unassembled WGS sequence"/>
</dbReference>
<dbReference type="NCBIfam" id="TIGR00194">
    <property type="entry name" value="uvrC"/>
    <property type="match status" value="1"/>
</dbReference>
<evidence type="ECO:0000256" key="2">
    <source>
        <dbReference type="ARBA" id="ARBA00022763"/>
    </source>
</evidence>
<dbReference type="InterPro" id="IPR004791">
    <property type="entry name" value="UvrC"/>
</dbReference>
<dbReference type="PANTHER" id="PTHR30562:SF1">
    <property type="entry name" value="UVRABC SYSTEM PROTEIN C"/>
    <property type="match status" value="1"/>
</dbReference>
<proteinExistence type="inferred from homology"/>
<dbReference type="InterPro" id="IPR036876">
    <property type="entry name" value="UVR_dom_sf"/>
</dbReference>
<feature type="domain" description="GIY-YIG" evidence="7">
    <location>
        <begin position="27"/>
        <end position="106"/>
    </location>
</feature>
<dbReference type="Pfam" id="PF08459">
    <property type="entry name" value="UvrC_RNaseH_dom"/>
    <property type="match status" value="1"/>
</dbReference>
<dbReference type="SUPFAM" id="SSF47781">
    <property type="entry name" value="RuvA domain 2-like"/>
    <property type="match status" value="1"/>
</dbReference>
<dbReference type="InterPro" id="IPR035901">
    <property type="entry name" value="GIY-YIG_endonuc_sf"/>
</dbReference>
<dbReference type="InterPro" id="IPR038476">
    <property type="entry name" value="UvrC_RNase_H_dom_sf"/>
</dbReference>
<keyword evidence="2" id="KW-0227">DNA damage</keyword>
<dbReference type="NCBIfam" id="NF001824">
    <property type="entry name" value="PRK00558.1-5"/>
    <property type="match status" value="1"/>
</dbReference>
<dbReference type="EMBL" id="VGIY01000337">
    <property type="protein sequence ID" value="MBM3318369.1"/>
    <property type="molecule type" value="Genomic_DNA"/>
</dbReference>
<dbReference type="FunFam" id="3.40.1440.10:FF:000001">
    <property type="entry name" value="UvrABC system protein C"/>
    <property type="match status" value="1"/>
</dbReference>
<dbReference type="GO" id="GO:0009380">
    <property type="term" value="C:excinuclease repair complex"/>
    <property type="evidence" value="ECO:0007669"/>
    <property type="project" value="InterPro"/>
</dbReference>
<dbReference type="InterPro" id="IPR001162">
    <property type="entry name" value="UvrC_RNase_H_dom"/>
</dbReference>
<dbReference type="InterPro" id="IPR003583">
    <property type="entry name" value="Hlx-hairpin-Hlx_DNA-bd_motif"/>
</dbReference>
<evidence type="ECO:0000313" key="9">
    <source>
        <dbReference type="EMBL" id="MBM3318369.1"/>
    </source>
</evidence>
<evidence type="ECO:0000259" key="6">
    <source>
        <dbReference type="PROSITE" id="PS50151"/>
    </source>
</evidence>
<dbReference type="SUPFAM" id="SSF46600">
    <property type="entry name" value="C-terminal UvrC-binding domain of UvrB"/>
    <property type="match status" value="1"/>
</dbReference>
<evidence type="ECO:0000256" key="1">
    <source>
        <dbReference type="ARBA" id="ARBA00022490"/>
    </source>
</evidence>
<dbReference type="PROSITE" id="PS50165">
    <property type="entry name" value="UVRC"/>
    <property type="match status" value="1"/>
</dbReference>
<evidence type="ECO:0000259" key="7">
    <source>
        <dbReference type="PROSITE" id="PS50164"/>
    </source>
</evidence>
<accession>A0A937XD44</accession>
<sequence length="621" mass="68978">KRQPERQPERQPKWRQALERKLALLPDAPGVYLLRGRGGRLLYVGKAKRLPPRVRSYFRGPATGDPRRDALRGLVRDLDYIVAASETEALLLEANLVRAHAPRFNVELKDDKRYPYLRLDAAHPFPRLEVVRRAPPDGARYFGPFVHAGDLRRLLRSLRRIFPLRSCADRRLARGGRECLYHHIGLCRAPCTGRIEEAAYRRLVEDLTAFLEGRGEALLSHWRGEMERSAEGLRFEEAARLRDDIGRLRSLMEAQRVVDPRRPDLDAVALVGRGPRAALAVFSHRGGAVVGAWRIAVRRAREAAPAEIMEAALTRHYQERERVPSLILVNHPPRNREILEAWLGERAGGGARIRAARSGPRARLLQAAADNARLWLEELELAGRGRRKRSGEAVQALHSALRLPVAPRRIEGYDVSHLQGGHAVGSLVTFVDGRPLKSGYRHFRIRAAPAADDFAALAEVLGRRLARLREEGEEAPDLILIDGGRGQAARAAAVLAGQGRGDLPLAALAKRAEEIFLPGEREALRLPRASPGLQLLQRVRDEAHRFAVGYHRRLRSRFLDESPLEKIPGLGPARSRALLEHFGGLSALRAAGRDRIMAVPGIGPGLAGRIEEALRGGGEDG</sequence>
<keyword evidence="4" id="KW-0267">Excision nuclease</keyword>
<dbReference type="GO" id="GO:0006289">
    <property type="term" value="P:nucleotide-excision repair"/>
    <property type="evidence" value="ECO:0007669"/>
    <property type="project" value="InterPro"/>
</dbReference>
<dbReference type="GO" id="GO:0009381">
    <property type="term" value="F:excinuclease ABC activity"/>
    <property type="evidence" value="ECO:0007669"/>
    <property type="project" value="InterPro"/>
</dbReference>
<dbReference type="Pfam" id="PF02151">
    <property type="entry name" value="UVR"/>
    <property type="match status" value="1"/>
</dbReference>
<dbReference type="SMART" id="SM00278">
    <property type="entry name" value="HhH1"/>
    <property type="match status" value="2"/>
</dbReference>
<dbReference type="HAMAP" id="MF_00203">
    <property type="entry name" value="UvrC"/>
    <property type="match status" value="1"/>
</dbReference>
<dbReference type="Gene3D" id="3.30.420.340">
    <property type="entry name" value="UvrC, RNAse H endonuclease domain"/>
    <property type="match status" value="1"/>
</dbReference>
<dbReference type="PROSITE" id="PS50164">
    <property type="entry name" value="GIY_YIG"/>
    <property type="match status" value="1"/>
</dbReference>
<evidence type="ECO:0000259" key="8">
    <source>
        <dbReference type="PROSITE" id="PS50165"/>
    </source>
</evidence>